<evidence type="ECO:0000313" key="3">
    <source>
        <dbReference type="Proteomes" id="UP000291144"/>
    </source>
</evidence>
<gene>
    <name evidence="2" type="ORF">E0H73_39680</name>
</gene>
<protein>
    <submittedName>
        <fullName evidence="2">Uncharacterized protein</fullName>
    </submittedName>
</protein>
<feature type="region of interest" description="Disordered" evidence="1">
    <location>
        <begin position="1"/>
        <end position="31"/>
    </location>
</feature>
<reference evidence="2 3" key="1">
    <citation type="submission" date="2019-02" db="EMBL/GenBank/DDBJ databases">
        <title>Kribbella capetownensis sp. nov. and Kribbella speibonae sp. nov., isolated from soil.</title>
        <authorList>
            <person name="Curtis S.M."/>
            <person name="Norton I."/>
            <person name="Everest G.J."/>
            <person name="Meyers P.R."/>
        </authorList>
    </citation>
    <scope>NUCLEOTIDE SEQUENCE [LARGE SCALE GENOMIC DNA]</scope>
    <source>
        <strain evidence="2 3">NRRL B-24813</strain>
    </source>
</reference>
<accession>A0A4V6N4P5</accession>
<organism evidence="2 3">
    <name type="scientific">Kribbella pittospori</name>
    <dbReference type="NCBI Taxonomy" id="722689"/>
    <lineage>
        <taxon>Bacteria</taxon>
        <taxon>Bacillati</taxon>
        <taxon>Actinomycetota</taxon>
        <taxon>Actinomycetes</taxon>
        <taxon>Propionibacteriales</taxon>
        <taxon>Kribbellaceae</taxon>
        <taxon>Kribbella</taxon>
    </lineage>
</organism>
<comment type="caution">
    <text evidence="2">The sequence shown here is derived from an EMBL/GenBank/DDBJ whole genome shotgun (WGS) entry which is preliminary data.</text>
</comment>
<name>A0A4V6N4P5_9ACTN</name>
<dbReference type="Proteomes" id="UP000291144">
    <property type="component" value="Unassembled WGS sequence"/>
</dbReference>
<dbReference type="AlphaFoldDB" id="A0A4V6N4P5"/>
<keyword evidence="3" id="KW-1185">Reference proteome</keyword>
<feature type="region of interest" description="Disordered" evidence="1">
    <location>
        <begin position="45"/>
        <end position="78"/>
    </location>
</feature>
<dbReference type="RefSeq" id="WP_131365448.1">
    <property type="nucleotide sequence ID" value="NZ_SJKB01000020.1"/>
</dbReference>
<evidence type="ECO:0000256" key="1">
    <source>
        <dbReference type="SAM" id="MobiDB-lite"/>
    </source>
</evidence>
<proteinExistence type="predicted"/>
<sequence length="78" mass="8603">MSNDFDPDDVKTGPIRGFNPGHETPGGDAAVVDKTAEIIDELREEIREQIQQEFRQERKPHGEKTPGGSTADDPESGR</sequence>
<dbReference type="EMBL" id="SJKB01000020">
    <property type="protein sequence ID" value="TCC54272.1"/>
    <property type="molecule type" value="Genomic_DNA"/>
</dbReference>
<feature type="compositionally biased region" description="Basic and acidic residues" evidence="1">
    <location>
        <begin position="45"/>
        <end position="64"/>
    </location>
</feature>
<evidence type="ECO:0000313" key="2">
    <source>
        <dbReference type="EMBL" id="TCC54272.1"/>
    </source>
</evidence>